<evidence type="ECO:0000313" key="3">
    <source>
        <dbReference type="Proteomes" id="UP000243686"/>
    </source>
</evidence>
<feature type="non-terminal residue" evidence="2">
    <location>
        <position position="158"/>
    </location>
</feature>
<feature type="non-terminal residue" evidence="2">
    <location>
        <position position="1"/>
    </location>
</feature>
<keyword evidence="1" id="KW-0732">Signal</keyword>
<gene>
    <name evidence="2" type="ORF">X801_00465</name>
</gene>
<organism evidence="2 3">
    <name type="scientific">Opisthorchis viverrini</name>
    <name type="common">Southeast Asian liver fluke</name>
    <dbReference type="NCBI Taxonomy" id="6198"/>
    <lineage>
        <taxon>Eukaryota</taxon>
        <taxon>Metazoa</taxon>
        <taxon>Spiralia</taxon>
        <taxon>Lophotrochozoa</taxon>
        <taxon>Platyhelminthes</taxon>
        <taxon>Trematoda</taxon>
        <taxon>Digenea</taxon>
        <taxon>Opisthorchiida</taxon>
        <taxon>Opisthorchiata</taxon>
        <taxon>Opisthorchiidae</taxon>
        <taxon>Opisthorchis</taxon>
    </lineage>
</organism>
<sequence>GFNYTFGFIIWSLVCSPLHGAPACVTPGTTPVTPTTTASIPHTNKGHSTCQTKPLVHNTPLVQTSDARSESSEFKTGTTMNATQTAGRYVFCDVPEEVPMNVVLYNTKNLVFLGKTCNNQVSTSYKTVELRTSWYHTGAGRQKMNQYDALCKLHSTES</sequence>
<name>A0A1S8XAZ5_OPIVI</name>
<dbReference type="Proteomes" id="UP000243686">
    <property type="component" value="Unassembled WGS sequence"/>
</dbReference>
<keyword evidence="3" id="KW-1185">Reference proteome</keyword>
<accession>A0A1S8XAZ5</accession>
<feature type="chain" id="PRO_5013091651" evidence="1">
    <location>
        <begin position="24"/>
        <end position="158"/>
    </location>
</feature>
<evidence type="ECO:0000313" key="2">
    <source>
        <dbReference type="EMBL" id="OON23613.1"/>
    </source>
</evidence>
<dbReference type="AlphaFoldDB" id="A0A1S8XAZ5"/>
<feature type="signal peptide" evidence="1">
    <location>
        <begin position="1"/>
        <end position="23"/>
    </location>
</feature>
<protein>
    <submittedName>
        <fullName evidence="2">Uncharacterized protein</fullName>
    </submittedName>
</protein>
<dbReference type="EMBL" id="KV891516">
    <property type="protein sequence ID" value="OON23613.1"/>
    <property type="molecule type" value="Genomic_DNA"/>
</dbReference>
<proteinExistence type="predicted"/>
<evidence type="ECO:0000256" key="1">
    <source>
        <dbReference type="SAM" id="SignalP"/>
    </source>
</evidence>
<reference evidence="2 3" key="1">
    <citation type="submission" date="2015-03" db="EMBL/GenBank/DDBJ databases">
        <title>Draft genome of the nematode, Opisthorchis viverrini.</title>
        <authorList>
            <person name="Mitreva M."/>
        </authorList>
    </citation>
    <scope>NUCLEOTIDE SEQUENCE [LARGE SCALE GENOMIC DNA]</scope>
    <source>
        <strain evidence="2">Khon Kaen</strain>
    </source>
</reference>